<keyword evidence="4" id="KW-0503">Monooxygenase</keyword>
<name>A0AA90NCI9_9ACTN</name>
<dbReference type="InterPro" id="IPR051260">
    <property type="entry name" value="Diverse_substr_monoxygenases"/>
</dbReference>
<dbReference type="NCBIfam" id="TIGR03860">
    <property type="entry name" value="FMN_nitrolo"/>
    <property type="match status" value="1"/>
</dbReference>
<dbReference type="SUPFAM" id="SSF51679">
    <property type="entry name" value="Bacterial luciferase-like"/>
    <property type="match status" value="1"/>
</dbReference>
<evidence type="ECO:0000313" key="9">
    <source>
        <dbReference type="EMBL" id="MDP0399856.1"/>
    </source>
</evidence>
<evidence type="ECO:0000256" key="7">
    <source>
        <dbReference type="SAM" id="MobiDB-lite"/>
    </source>
</evidence>
<keyword evidence="3 9" id="KW-0560">Oxidoreductase</keyword>
<dbReference type="Pfam" id="PF00296">
    <property type="entry name" value="Bac_luciferase"/>
    <property type="match status" value="1"/>
</dbReference>
<feature type="binding site" evidence="6">
    <location>
        <position position="58"/>
    </location>
    <ligand>
        <name>FMN</name>
        <dbReference type="ChEBI" id="CHEBI:58210"/>
    </ligand>
</feature>
<dbReference type="GO" id="GO:0004497">
    <property type="term" value="F:monooxygenase activity"/>
    <property type="evidence" value="ECO:0007669"/>
    <property type="project" value="UniProtKB-KW"/>
</dbReference>
<keyword evidence="2 6" id="KW-0288">FMN</keyword>
<feature type="binding site" evidence="6">
    <location>
        <position position="230"/>
    </location>
    <ligand>
        <name>FMN</name>
        <dbReference type="ChEBI" id="CHEBI:58210"/>
    </ligand>
</feature>
<comment type="similarity">
    <text evidence="5">Belongs to the NtaA/SnaA/DszA monooxygenase family.</text>
</comment>
<evidence type="ECO:0000259" key="8">
    <source>
        <dbReference type="Pfam" id="PF00296"/>
    </source>
</evidence>
<evidence type="ECO:0000256" key="5">
    <source>
        <dbReference type="ARBA" id="ARBA00033748"/>
    </source>
</evidence>
<comment type="caution">
    <text evidence="9">The sequence shown here is derived from an EMBL/GenBank/DDBJ whole genome shotgun (WGS) entry which is preliminary data.</text>
</comment>
<feature type="binding site" evidence="6">
    <location>
        <position position="158"/>
    </location>
    <ligand>
        <name>FMN</name>
        <dbReference type="ChEBI" id="CHEBI:58210"/>
    </ligand>
</feature>
<organism evidence="9 10">
    <name type="scientific">Tsukamurella strandjordii</name>
    <dbReference type="NCBI Taxonomy" id="147577"/>
    <lineage>
        <taxon>Bacteria</taxon>
        <taxon>Bacillati</taxon>
        <taxon>Actinomycetota</taxon>
        <taxon>Actinomycetes</taxon>
        <taxon>Mycobacteriales</taxon>
        <taxon>Tsukamurellaceae</taxon>
        <taxon>Tsukamurella</taxon>
    </lineage>
</organism>
<dbReference type="InterPro" id="IPR036661">
    <property type="entry name" value="Luciferase-like_sf"/>
</dbReference>
<dbReference type="Gene3D" id="3.20.20.30">
    <property type="entry name" value="Luciferase-like domain"/>
    <property type="match status" value="1"/>
</dbReference>
<feature type="domain" description="Luciferase-like" evidence="8">
    <location>
        <begin position="28"/>
        <end position="386"/>
    </location>
</feature>
<dbReference type="EMBL" id="JAUTIX010000007">
    <property type="protein sequence ID" value="MDP0399856.1"/>
    <property type="molecule type" value="Genomic_DNA"/>
</dbReference>
<evidence type="ECO:0000256" key="6">
    <source>
        <dbReference type="PIRSR" id="PIRSR000337-1"/>
    </source>
</evidence>
<dbReference type="InterPro" id="IPR016215">
    <property type="entry name" value="NTA_MOA"/>
</dbReference>
<dbReference type="PANTHER" id="PTHR30011">
    <property type="entry name" value="ALKANESULFONATE MONOOXYGENASE-RELATED"/>
    <property type="match status" value="1"/>
</dbReference>
<dbReference type="GO" id="GO:0016705">
    <property type="term" value="F:oxidoreductase activity, acting on paired donors, with incorporation or reduction of molecular oxygen"/>
    <property type="evidence" value="ECO:0007669"/>
    <property type="project" value="InterPro"/>
</dbReference>
<dbReference type="PANTHER" id="PTHR30011:SF16">
    <property type="entry name" value="C2H2 FINGER DOMAIN TRANSCRIPTION FACTOR (EUROFUNG)-RELATED"/>
    <property type="match status" value="1"/>
</dbReference>
<sequence length="460" mass="49748">MTRPLLLSAFAMACVGHQSAGLWTRAEDRSTHYTDLDHWISLARLLDEAGFHALFLADVLGTYDVYGGNRDEAVRSALQVPVNDPILAVSAMAAATRNLGFGVTVSTTYEQPYALARRMTTLDHLTRGRIGWNVVTGYLDSAAKNLGFTTQIPHDQRYDIADEYLEVCYKLWEHSWTDDAVIADRGTGVYARPDQVRDIDHRGEYFTVPGAFLCEPSPQRTPVIFQAGASPRGRRFAGRHAEAVFVIGPTPASVRSTVAAVRAEAEAEGRDPRSVRVIAGLTAIVRATDEEAESALLEYRESASESGALALFGGWTGVDLAGLPSDAPLVHVTTDANRSALDAFTRDADHEWTVGELARFVSIGGRGPVLAGSPATISDRLQQWQDEADVDGFNFMYVTLPGTFADLAAHLVPELRRRGLVDGPGAAPSTLRERLGTSDGPRLPPSHLARRLGIGAQALS</sequence>
<dbReference type="InterPro" id="IPR011251">
    <property type="entry name" value="Luciferase-like_dom"/>
</dbReference>
<dbReference type="AlphaFoldDB" id="A0AA90NCI9"/>
<feature type="binding site" evidence="6">
    <location>
        <position position="154"/>
    </location>
    <ligand>
        <name>FMN</name>
        <dbReference type="ChEBI" id="CHEBI:58210"/>
    </ligand>
</feature>
<evidence type="ECO:0000256" key="3">
    <source>
        <dbReference type="ARBA" id="ARBA00023002"/>
    </source>
</evidence>
<keyword evidence="10" id="KW-1185">Reference proteome</keyword>
<accession>A0AA90NCI9</accession>
<evidence type="ECO:0000256" key="4">
    <source>
        <dbReference type="ARBA" id="ARBA00023033"/>
    </source>
</evidence>
<evidence type="ECO:0000256" key="2">
    <source>
        <dbReference type="ARBA" id="ARBA00022643"/>
    </source>
</evidence>
<protein>
    <submittedName>
        <fullName evidence="9">LLM class flavin-dependent oxidoreductase</fullName>
        <ecNumber evidence="9">1.-.-.-</ecNumber>
    </submittedName>
</protein>
<gene>
    <name evidence="9" type="ORF">Q7X28_18215</name>
</gene>
<evidence type="ECO:0000256" key="1">
    <source>
        <dbReference type="ARBA" id="ARBA00022630"/>
    </source>
</evidence>
<proteinExistence type="inferred from homology"/>
<reference evidence="9" key="1">
    <citation type="submission" date="2023-08" db="EMBL/GenBank/DDBJ databases">
        <title>The draft genome of Tsukamurella strandjordii strain 050030.</title>
        <authorList>
            <person name="Zhao F."/>
            <person name="Feng Y."/>
            <person name="Zong Z."/>
        </authorList>
    </citation>
    <scope>NUCLEOTIDE SEQUENCE</scope>
    <source>
        <strain evidence="9">050030</strain>
    </source>
</reference>
<keyword evidence="1 6" id="KW-0285">Flavoprotein</keyword>
<feature type="region of interest" description="Disordered" evidence="7">
    <location>
        <begin position="422"/>
        <end position="447"/>
    </location>
</feature>
<feature type="binding site" evidence="6">
    <location>
        <position position="104"/>
    </location>
    <ligand>
        <name>FMN</name>
        <dbReference type="ChEBI" id="CHEBI:58210"/>
    </ligand>
</feature>
<evidence type="ECO:0000313" key="10">
    <source>
        <dbReference type="Proteomes" id="UP001178281"/>
    </source>
</evidence>
<dbReference type="PIRSF" id="PIRSF000337">
    <property type="entry name" value="NTA_MOA"/>
    <property type="match status" value="1"/>
</dbReference>
<dbReference type="RefSeq" id="WP_305112356.1">
    <property type="nucleotide sequence ID" value="NZ_JAUTIX010000007.1"/>
</dbReference>
<dbReference type="EC" id="1.-.-.-" evidence="9"/>
<dbReference type="Proteomes" id="UP001178281">
    <property type="component" value="Unassembled WGS sequence"/>
</dbReference>